<evidence type="ECO:0000256" key="1">
    <source>
        <dbReference type="SAM" id="MobiDB-lite"/>
    </source>
</evidence>
<evidence type="ECO:0000313" key="3">
    <source>
        <dbReference type="WBParaSite" id="TMUE_2000007265.1"/>
    </source>
</evidence>
<evidence type="ECO:0000313" key="2">
    <source>
        <dbReference type="Proteomes" id="UP000046395"/>
    </source>
</evidence>
<feature type="region of interest" description="Disordered" evidence="1">
    <location>
        <begin position="46"/>
        <end position="110"/>
    </location>
</feature>
<dbReference type="AlphaFoldDB" id="A0A5S6QJB3"/>
<accession>A0A5S6QJB3</accession>
<protein>
    <submittedName>
        <fullName evidence="3">Secreted protein</fullName>
    </submittedName>
</protein>
<reference evidence="3" key="1">
    <citation type="submission" date="2019-12" db="UniProtKB">
        <authorList>
            <consortium name="WormBaseParasite"/>
        </authorList>
    </citation>
    <scope>IDENTIFICATION</scope>
</reference>
<sequence length="110" mass="11648">MLFALRFRARLAACSWLERRRRATASEASANNGEKQEIKIRTMEQHCKSDTASGAGTGLSQPVSIGESGRSTRPAVSTWAAAWPTDKLDKGPGSSSVGASLDASRQPVGT</sequence>
<keyword evidence="2" id="KW-1185">Reference proteome</keyword>
<name>A0A5S6QJB3_TRIMR</name>
<dbReference type="Proteomes" id="UP000046395">
    <property type="component" value="Unassembled WGS sequence"/>
</dbReference>
<organism evidence="2 3">
    <name type="scientific">Trichuris muris</name>
    <name type="common">Mouse whipworm</name>
    <dbReference type="NCBI Taxonomy" id="70415"/>
    <lineage>
        <taxon>Eukaryota</taxon>
        <taxon>Metazoa</taxon>
        <taxon>Ecdysozoa</taxon>
        <taxon>Nematoda</taxon>
        <taxon>Enoplea</taxon>
        <taxon>Dorylaimia</taxon>
        <taxon>Trichinellida</taxon>
        <taxon>Trichuridae</taxon>
        <taxon>Trichuris</taxon>
    </lineage>
</organism>
<dbReference type="WBParaSite" id="TMUE_2000007265.1">
    <property type="protein sequence ID" value="TMUE_2000007265.1"/>
    <property type="gene ID" value="WBGene00299826"/>
</dbReference>
<feature type="compositionally biased region" description="Polar residues" evidence="1">
    <location>
        <begin position="50"/>
        <end position="75"/>
    </location>
</feature>
<proteinExistence type="predicted"/>